<evidence type="ECO:0000256" key="2">
    <source>
        <dbReference type="RuleBase" id="RU362080"/>
    </source>
</evidence>
<dbReference type="InterPro" id="IPR036165">
    <property type="entry name" value="YefM-like_sf"/>
</dbReference>
<dbReference type="NCBIfam" id="TIGR01552">
    <property type="entry name" value="phd_fam"/>
    <property type="match status" value="1"/>
</dbReference>
<dbReference type="EMBL" id="JADJOT010000003">
    <property type="protein sequence ID" value="MBK7953306.1"/>
    <property type="molecule type" value="Genomic_DNA"/>
</dbReference>
<dbReference type="InterPro" id="IPR006442">
    <property type="entry name" value="Antitoxin_Phd/YefM"/>
</dbReference>
<evidence type="ECO:0000313" key="4">
    <source>
        <dbReference type="Proteomes" id="UP000706151"/>
    </source>
</evidence>
<gene>
    <name evidence="3" type="ORF">IPK02_04645</name>
</gene>
<reference evidence="3 4" key="1">
    <citation type="submission" date="2020-10" db="EMBL/GenBank/DDBJ databases">
        <title>Connecting structure to function with the recovery of over 1000 high-quality activated sludge metagenome-assembled genomes encoding full-length rRNA genes using long-read sequencing.</title>
        <authorList>
            <person name="Singleton C.M."/>
            <person name="Petriglieri F."/>
            <person name="Kristensen J.M."/>
            <person name="Kirkegaard R.H."/>
            <person name="Michaelsen T.Y."/>
            <person name="Andersen M.H."/>
            <person name="Karst S.M."/>
            <person name="Dueholm M.S."/>
            <person name="Nielsen P.H."/>
            <person name="Albertsen M."/>
        </authorList>
    </citation>
    <scope>NUCLEOTIDE SEQUENCE [LARGE SCALE GENOMIC DNA]</scope>
    <source>
        <strain evidence="3">Fred_18-Q3-R57-64_BAT3C.720</strain>
    </source>
</reference>
<dbReference type="SUPFAM" id="SSF143120">
    <property type="entry name" value="YefM-like"/>
    <property type="match status" value="1"/>
</dbReference>
<dbReference type="Proteomes" id="UP000706151">
    <property type="component" value="Unassembled WGS sequence"/>
</dbReference>
<dbReference type="Pfam" id="PF02604">
    <property type="entry name" value="PhdYeFM_antitox"/>
    <property type="match status" value="1"/>
</dbReference>
<protein>
    <recommendedName>
        <fullName evidence="2">Antitoxin</fullName>
    </recommendedName>
</protein>
<dbReference type="PANTHER" id="PTHR35377:SF8">
    <property type="entry name" value="ANTITOXIN VAPB22"/>
    <property type="match status" value="1"/>
</dbReference>
<dbReference type="PANTHER" id="PTHR35377">
    <property type="entry name" value="ANTITOXIN VAPB49-RELATED-RELATED"/>
    <property type="match status" value="1"/>
</dbReference>
<evidence type="ECO:0000313" key="3">
    <source>
        <dbReference type="EMBL" id="MBK7953306.1"/>
    </source>
</evidence>
<accession>A0A935W2H2</accession>
<dbReference type="InterPro" id="IPR051416">
    <property type="entry name" value="phD-YefM_TA_antitoxins"/>
</dbReference>
<proteinExistence type="inferred from homology"/>
<dbReference type="Gene3D" id="3.40.1620.10">
    <property type="entry name" value="YefM-like domain"/>
    <property type="match status" value="1"/>
</dbReference>
<name>A0A935W2H2_9PROT</name>
<comment type="function">
    <text evidence="2">Antitoxin component of a type II toxin-antitoxin (TA) system.</text>
</comment>
<comment type="similarity">
    <text evidence="1 2">Belongs to the phD/YefM antitoxin family.</text>
</comment>
<organism evidence="3 4">
    <name type="scientific">Candidatus Accumulibacter affinis</name>
    <dbReference type="NCBI Taxonomy" id="2954384"/>
    <lineage>
        <taxon>Bacteria</taxon>
        <taxon>Pseudomonadati</taxon>
        <taxon>Pseudomonadota</taxon>
        <taxon>Betaproteobacteria</taxon>
        <taxon>Candidatus Accumulibacter</taxon>
    </lineage>
</organism>
<dbReference type="AlphaFoldDB" id="A0A935W2H2"/>
<sequence length="82" mass="9169">MREIGAFEAKNKLGTLLDWVESGEEVLITRRGKAVARLVPAEPGFDRAKAALAAQRIRERAVKVSGGFDWAEWKAYRDEGRP</sequence>
<comment type="caution">
    <text evidence="3">The sequence shown here is derived from an EMBL/GenBank/DDBJ whole genome shotgun (WGS) entry which is preliminary data.</text>
</comment>
<evidence type="ECO:0000256" key="1">
    <source>
        <dbReference type="ARBA" id="ARBA00009981"/>
    </source>
</evidence>